<gene>
    <name evidence="2" type="ORF">QR680_011069</name>
</gene>
<dbReference type="AlphaFoldDB" id="A0AA39ISS1"/>
<organism evidence="2 3">
    <name type="scientific">Steinernema hermaphroditum</name>
    <dbReference type="NCBI Taxonomy" id="289476"/>
    <lineage>
        <taxon>Eukaryota</taxon>
        <taxon>Metazoa</taxon>
        <taxon>Ecdysozoa</taxon>
        <taxon>Nematoda</taxon>
        <taxon>Chromadorea</taxon>
        <taxon>Rhabditida</taxon>
        <taxon>Tylenchina</taxon>
        <taxon>Panagrolaimomorpha</taxon>
        <taxon>Strongyloidoidea</taxon>
        <taxon>Steinernematidae</taxon>
        <taxon>Steinernema</taxon>
    </lineage>
</organism>
<protein>
    <recommendedName>
        <fullName evidence="4">Protein quiver</fullName>
    </recommendedName>
</protein>
<sequence>MAAWRIIVVLVAVLIALTVRKADAVLCHLCDSFDSSNCIGASCEGFACLKRVAIVDGTLRVSKMCQLSGADIVIEQCNQAPLWQASMGMECICQSDWCNAATPLSSKSVLFTFSVAVLAHSPPPNAFPRNTFHPPTIDHHLPVFERGEPSAAPRKVFTNNSHVFVFPTSRKSVIVGHVRARSKAAAPVGDEPPMSAAPAVSQDGFLALSVLLPLLATHVYPSSTMRGRRSISFQIAIVAV</sequence>
<accession>A0AA39ISS1</accession>
<name>A0AA39ISS1_9BILA</name>
<reference evidence="2" key="1">
    <citation type="submission" date="2023-06" db="EMBL/GenBank/DDBJ databases">
        <title>Genomic analysis of the entomopathogenic nematode Steinernema hermaphroditum.</title>
        <authorList>
            <person name="Schwarz E.M."/>
            <person name="Heppert J.K."/>
            <person name="Baniya A."/>
            <person name="Schwartz H.T."/>
            <person name="Tan C.-H."/>
            <person name="Antoshechkin I."/>
            <person name="Sternberg P.W."/>
            <person name="Goodrich-Blair H."/>
            <person name="Dillman A.R."/>
        </authorList>
    </citation>
    <scope>NUCLEOTIDE SEQUENCE</scope>
    <source>
        <strain evidence="2">PS9179</strain>
        <tissue evidence="2">Whole animal</tissue>
    </source>
</reference>
<comment type="caution">
    <text evidence="2">The sequence shown here is derived from an EMBL/GenBank/DDBJ whole genome shotgun (WGS) entry which is preliminary data.</text>
</comment>
<evidence type="ECO:0000256" key="1">
    <source>
        <dbReference type="SAM" id="SignalP"/>
    </source>
</evidence>
<keyword evidence="3" id="KW-1185">Reference proteome</keyword>
<keyword evidence="1" id="KW-0732">Signal</keyword>
<proteinExistence type="predicted"/>
<evidence type="ECO:0008006" key="4">
    <source>
        <dbReference type="Google" id="ProtNLM"/>
    </source>
</evidence>
<feature type="chain" id="PRO_5041240758" description="Protein quiver" evidence="1">
    <location>
        <begin position="25"/>
        <end position="240"/>
    </location>
</feature>
<feature type="signal peptide" evidence="1">
    <location>
        <begin position="1"/>
        <end position="24"/>
    </location>
</feature>
<evidence type="ECO:0000313" key="2">
    <source>
        <dbReference type="EMBL" id="KAK0428892.1"/>
    </source>
</evidence>
<dbReference type="EMBL" id="JAUCMV010000001">
    <property type="protein sequence ID" value="KAK0428892.1"/>
    <property type="molecule type" value="Genomic_DNA"/>
</dbReference>
<dbReference type="Proteomes" id="UP001175271">
    <property type="component" value="Unassembled WGS sequence"/>
</dbReference>
<evidence type="ECO:0000313" key="3">
    <source>
        <dbReference type="Proteomes" id="UP001175271"/>
    </source>
</evidence>